<gene>
    <name evidence="1" type="ORF">S06H3_21400</name>
</gene>
<dbReference type="EMBL" id="BARV01011234">
    <property type="protein sequence ID" value="GAI05378.1"/>
    <property type="molecule type" value="Genomic_DNA"/>
</dbReference>
<organism evidence="1">
    <name type="scientific">marine sediment metagenome</name>
    <dbReference type="NCBI Taxonomy" id="412755"/>
    <lineage>
        <taxon>unclassified sequences</taxon>
        <taxon>metagenomes</taxon>
        <taxon>ecological metagenomes</taxon>
    </lineage>
</organism>
<comment type="caution">
    <text evidence="1">The sequence shown here is derived from an EMBL/GenBank/DDBJ whole genome shotgun (WGS) entry which is preliminary data.</text>
</comment>
<dbReference type="SUPFAM" id="SSF88874">
    <property type="entry name" value="Receptor-binding domain of short tail fibre protein gp12"/>
    <property type="match status" value="1"/>
</dbReference>
<dbReference type="AlphaFoldDB" id="X1KFE8"/>
<protein>
    <recommendedName>
        <fullName evidence="2">Phage tail collar domain-containing protein</fullName>
    </recommendedName>
</protein>
<accession>X1KFE8</accession>
<reference evidence="1" key="1">
    <citation type="journal article" date="2014" name="Front. Microbiol.">
        <title>High frequency of phylogenetically diverse reductive dehalogenase-homologous genes in deep subseafloor sedimentary metagenomes.</title>
        <authorList>
            <person name="Kawai M."/>
            <person name="Futagami T."/>
            <person name="Toyoda A."/>
            <person name="Takaki Y."/>
            <person name="Nishi S."/>
            <person name="Hori S."/>
            <person name="Arai W."/>
            <person name="Tsubouchi T."/>
            <person name="Morono Y."/>
            <person name="Uchiyama I."/>
            <person name="Ito T."/>
            <person name="Fujiyama A."/>
            <person name="Inagaki F."/>
            <person name="Takami H."/>
        </authorList>
    </citation>
    <scope>NUCLEOTIDE SEQUENCE</scope>
    <source>
        <strain evidence="1">Expedition CK06-06</strain>
    </source>
</reference>
<feature type="non-terminal residue" evidence="1">
    <location>
        <position position="46"/>
    </location>
</feature>
<sequence>MHSSVLALSIGIITAFAGGLGNIPPGWFLCDGTHGTPDLRDKFIVA</sequence>
<evidence type="ECO:0000313" key="1">
    <source>
        <dbReference type="EMBL" id="GAI05378.1"/>
    </source>
</evidence>
<name>X1KFE8_9ZZZZ</name>
<evidence type="ECO:0008006" key="2">
    <source>
        <dbReference type="Google" id="ProtNLM"/>
    </source>
</evidence>
<proteinExistence type="predicted"/>